<dbReference type="AlphaFoldDB" id="A0A212FMV1"/>
<dbReference type="Proteomes" id="UP000007151">
    <property type="component" value="Unassembled WGS sequence"/>
</dbReference>
<proteinExistence type="predicted"/>
<accession>A0A212FMV1</accession>
<sequence>MLLLFVLTHLIIFIKANTYHKYPYVFLLDVGNEEIDKSDIEQIRLTIPGGSMAVKYPAEGDVNLIAHLRITAIDFGIDLKANIAEGGPGYKYVVIVFSGKPGKSYDAVVSIQTLPLDDVDDVKSDGCNNNDLSNAVDDETDDNNNENTVQDDTGSESMSVSNSQSEVMQSSSNVYKYAVNDVSVSGMQESPDNDFHESVGNVEQEETNVNSDNYSHGNSYIKDDSFESDSSVVSGNKLSDKYIAFKPHIYGGIRFYPQAAVYTQGTYKQSDVDTPLSFDDGNQNGYNFNKNQADDDDDVSVDY</sequence>
<feature type="signal peptide" evidence="2">
    <location>
        <begin position="1"/>
        <end position="16"/>
    </location>
</feature>
<dbReference type="EMBL" id="AGBW02007651">
    <property type="protein sequence ID" value="OWR55029.1"/>
    <property type="molecule type" value="Genomic_DNA"/>
</dbReference>
<name>A0A212FMV1_DANPL</name>
<keyword evidence="4" id="KW-1185">Reference proteome</keyword>
<comment type="caution">
    <text evidence="3">The sequence shown here is derived from an EMBL/GenBank/DDBJ whole genome shotgun (WGS) entry which is preliminary data.</text>
</comment>
<dbReference type="KEGG" id="dpl:KGM_206868"/>
<feature type="region of interest" description="Disordered" evidence="1">
    <location>
        <begin position="273"/>
        <end position="303"/>
    </location>
</feature>
<feature type="compositionally biased region" description="Polar residues" evidence="1">
    <location>
        <begin position="280"/>
        <end position="291"/>
    </location>
</feature>
<organism evidence="3 4">
    <name type="scientific">Danaus plexippus plexippus</name>
    <dbReference type="NCBI Taxonomy" id="278856"/>
    <lineage>
        <taxon>Eukaryota</taxon>
        <taxon>Metazoa</taxon>
        <taxon>Ecdysozoa</taxon>
        <taxon>Arthropoda</taxon>
        <taxon>Hexapoda</taxon>
        <taxon>Insecta</taxon>
        <taxon>Pterygota</taxon>
        <taxon>Neoptera</taxon>
        <taxon>Endopterygota</taxon>
        <taxon>Lepidoptera</taxon>
        <taxon>Glossata</taxon>
        <taxon>Ditrysia</taxon>
        <taxon>Papilionoidea</taxon>
        <taxon>Nymphalidae</taxon>
        <taxon>Danainae</taxon>
        <taxon>Danaini</taxon>
        <taxon>Danaina</taxon>
        <taxon>Danaus</taxon>
        <taxon>Danaus</taxon>
    </lineage>
</organism>
<feature type="region of interest" description="Disordered" evidence="1">
    <location>
        <begin position="119"/>
        <end position="166"/>
    </location>
</feature>
<protein>
    <submittedName>
        <fullName evidence="3">Uncharacterized protein</fullName>
    </submittedName>
</protein>
<reference evidence="3 4" key="1">
    <citation type="journal article" date="2011" name="Cell">
        <title>The monarch butterfly genome yields insights into long-distance migration.</title>
        <authorList>
            <person name="Zhan S."/>
            <person name="Merlin C."/>
            <person name="Boore J.L."/>
            <person name="Reppert S.M."/>
        </authorList>
    </citation>
    <scope>NUCLEOTIDE SEQUENCE [LARGE SCALE GENOMIC DNA]</scope>
    <source>
        <strain evidence="3">F-2</strain>
    </source>
</reference>
<feature type="compositionally biased region" description="Low complexity" evidence="1">
    <location>
        <begin position="145"/>
        <end position="166"/>
    </location>
</feature>
<gene>
    <name evidence="3" type="ORF">KGM_206868</name>
</gene>
<keyword evidence="2" id="KW-0732">Signal</keyword>
<evidence type="ECO:0000256" key="2">
    <source>
        <dbReference type="SAM" id="SignalP"/>
    </source>
</evidence>
<dbReference type="InParanoid" id="A0A212FMV1"/>
<evidence type="ECO:0000256" key="1">
    <source>
        <dbReference type="SAM" id="MobiDB-lite"/>
    </source>
</evidence>
<evidence type="ECO:0000313" key="4">
    <source>
        <dbReference type="Proteomes" id="UP000007151"/>
    </source>
</evidence>
<feature type="compositionally biased region" description="Acidic residues" evidence="1">
    <location>
        <begin position="294"/>
        <end position="303"/>
    </location>
</feature>
<evidence type="ECO:0000313" key="3">
    <source>
        <dbReference type="EMBL" id="OWR55029.1"/>
    </source>
</evidence>
<feature type="chain" id="PRO_5011121088" evidence="2">
    <location>
        <begin position="17"/>
        <end position="303"/>
    </location>
</feature>